<proteinExistence type="predicted"/>
<organism evidence="1 2">
    <name type="scientific">Mesorhizobium delmotii</name>
    <dbReference type="NCBI Taxonomy" id="1631247"/>
    <lineage>
        <taxon>Bacteria</taxon>
        <taxon>Pseudomonadati</taxon>
        <taxon>Pseudomonadota</taxon>
        <taxon>Alphaproteobacteria</taxon>
        <taxon>Hyphomicrobiales</taxon>
        <taxon>Phyllobacteriaceae</taxon>
        <taxon>Mesorhizobium</taxon>
    </lineage>
</organism>
<sequence>MLFAGPLVRLDLYEPTAYCTATLALATGEC</sequence>
<gene>
    <name evidence="1" type="ORF">BQ8482_40007</name>
</gene>
<evidence type="ECO:0000313" key="2">
    <source>
        <dbReference type="Proteomes" id="UP000245698"/>
    </source>
</evidence>
<name>A0A2P9ASY9_9HYPH</name>
<dbReference type="AlphaFoldDB" id="A0A2P9ASY9"/>
<dbReference type="EMBL" id="FUIG01000048">
    <property type="protein sequence ID" value="SJM34225.1"/>
    <property type="molecule type" value="Genomic_DNA"/>
</dbReference>
<accession>A0A2P9ASY9</accession>
<evidence type="ECO:0000313" key="1">
    <source>
        <dbReference type="EMBL" id="SJM34225.1"/>
    </source>
</evidence>
<dbReference type="Proteomes" id="UP000245698">
    <property type="component" value="Unassembled WGS sequence"/>
</dbReference>
<keyword evidence="2" id="KW-1185">Reference proteome</keyword>
<reference evidence="2" key="1">
    <citation type="submission" date="2016-12" db="EMBL/GenBank/DDBJ databases">
        <authorList>
            <person name="Brunel B."/>
        </authorList>
    </citation>
    <scope>NUCLEOTIDE SEQUENCE [LARGE SCALE GENOMIC DNA]</scope>
</reference>
<protein>
    <submittedName>
        <fullName evidence="1">Uncharacterized protein</fullName>
    </submittedName>
</protein>